<dbReference type="Proteomes" id="UP000298127">
    <property type="component" value="Unassembled WGS sequence"/>
</dbReference>
<keyword evidence="4" id="KW-1185">Reference proteome</keyword>
<dbReference type="EMBL" id="SPQZ01000005">
    <property type="protein sequence ID" value="TFV96346.1"/>
    <property type="molecule type" value="Genomic_DNA"/>
</dbReference>
<dbReference type="AlphaFoldDB" id="A0A4Y9QYM5"/>
<reference evidence="3 4" key="1">
    <citation type="journal article" date="2018" name="J. Microbiol.">
        <title>Leifsonia flava sp. nov., a novel actinobacterium isolated from the rhizosphere of Aquilegia viridiflora.</title>
        <authorList>
            <person name="Cai Y."/>
            <person name="Tao W.Z."/>
            <person name="Ma Y.J."/>
            <person name="Cheng J."/>
            <person name="Zhang M.Y."/>
            <person name="Zhang Y.X."/>
        </authorList>
    </citation>
    <scope>NUCLEOTIDE SEQUENCE [LARGE SCALE GENOMIC DNA]</scope>
    <source>
        <strain evidence="3 4">SYP-B2174</strain>
    </source>
</reference>
<dbReference type="SUPFAM" id="SSF46785">
    <property type="entry name" value="Winged helix' DNA-binding domain"/>
    <property type="match status" value="1"/>
</dbReference>
<dbReference type="InterPro" id="IPR036388">
    <property type="entry name" value="WH-like_DNA-bd_sf"/>
</dbReference>
<feature type="compositionally biased region" description="Basic and acidic residues" evidence="1">
    <location>
        <begin position="15"/>
        <end position="29"/>
    </location>
</feature>
<sequence length="209" mass="22342">MKREHFEHPFTTGRQLHEGARFHHDDPRGRGRGGSGFGPGGFGPGGFGPWGAAGAWGGPGGGRRRPKGDVRAAILSLLGENDSLNGYAIMKAIGEKTDGGWRASPGSVYPTLQQLVDEGLIVPKGEGRGTEFGLTDEGRTYVTENTEDLEKAWASVPRPSESATELFETVGRLMGVVGQFRHGATDAQRTAAIEKLDEARRALYLILAD</sequence>
<protein>
    <submittedName>
        <fullName evidence="3">PadR family transcriptional regulator</fullName>
    </submittedName>
</protein>
<dbReference type="PANTHER" id="PTHR43252:SF2">
    <property type="entry name" value="TRANSCRIPTION REGULATOR, PADR-LIKE FAMILY"/>
    <property type="match status" value="1"/>
</dbReference>
<feature type="region of interest" description="Disordered" evidence="1">
    <location>
        <begin position="1"/>
        <end position="67"/>
    </location>
</feature>
<comment type="caution">
    <text evidence="3">The sequence shown here is derived from an EMBL/GenBank/DDBJ whole genome shotgun (WGS) entry which is preliminary data.</text>
</comment>
<proteinExistence type="predicted"/>
<dbReference type="RefSeq" id="WP_135121047.1">
    <property type="nucleotide sequence ID" value="NZ_SPQZ01000005.1"/>
</dbReference>
<dbReference type="InterPro" id="IPR005149">
    <property type="entry name" value="Tscrpt_reg_PadR_N"/>
</dbReference>
<feature type="compositionally biased region" description="Gly residues" evidence="1">
    <location>
        <begin position="32"/>
        <end position="61"/>
    </location>
</feature>
<dbReference type="InterPro" id="IPR036390">
    <property type="entry name" value="WH_DNA-bd_sf"/>
</dbReference>
<dbReference type="Pfam" id="PF03551">
    <property type="entry name" value="PadR"/>
    <property type="match status" value="1"/>
</dbReference>
<dbReference type="PANTHER" id="PTHR43252">
    <property type="entry name" value="TRANSCRIPTIONAL REGULATOR YQJI"/>
    <property type="match status" value="1"/>
</dbReference>
<accession>A0A4Y9QYM5</accession>
<name>A0A4Y9QYM5_9MICO</name>
<gene>
    <name evidence="3" type="ORF">E4M00_13530</name>
</gene>
<dbReference type="Gene3D" id="1.10.10.10">
    <property type="entry name" value="Winged helix-like DNA-binding domain superfamily/Winged helix DNA-binding domain"/>
    <property type="match status" value="1"/>
</dbReference>
<evidence type="ECO:0000256" key="1">
    <source>
        <dbReference type="SAM" id="MobiDB-lite"/>
    </source>
</evidence>
<feature type="domain" description="Transcription regulator PadR N-terminal" evidence="2">
    <location>
        <begin position="74"/>
        <end position="143"/>
    </location>
</feature>
<evidence type="ECO:0000313" key="3">
    <source>
        <dbReference type="EMBL" id="TFV96346.1"/>
    </source>
</evidence>
<organism evidence="3 4">
    <name type="scientific">Orlajensenia leifsoniae</name>
    <dbReference type="NCBI Taxonomy" id="2561933"/>
    <lineage>
        <taxon>Bacteria</taxon>
        <taxon>Bacillati</taxon>
        <taxon>Actinomycetota</taxon>
        <taxon>Actinomycetes</taxon>
        <taxon>Micrococcales</taxon>
        <taxon>Microbacteriaceae</taxon>
        <taxon>Orlajensenia</taxon>
    </lineage>
</organism>
<evidence type="ECO:0000259" key="2">
    <source>
        <dbReference type="Pfam" id="PF03551"/>
    </source>
</evidence>
<evidence type="ECO:0000313" key="4">
    <source>
        <dbReference type="Proteomes" id="UP000298127"/>
    </source>
</evidence>